<name>A0ABD6W715_RATRA</name>
<dbReference type="Proteomes" id="UP000239698">
    <property type="component" value="Unassembled WGS sequence"/>
</dbReference>
<evidence type="ECO:0000313" key="3">
    <source>
        <dbReference type="Proteomes" id="UP000237881"/>
    </source>
</evidence>
<proteinExistence type="predicted"/>
<dbReference type="PANTHER" id="PTHR46246">
    <property type="entry name" value="GUANOSINE-3',5'-BIS(DIPHOSPHATE) 3'-PYROPHOSPHOHYDROLASE MESH1"/>
    <property type="match status" value="1"/>
</dbReference>
<organism evidence="1 3">
    <name type="scientific">Rathayibacter rathayi</name>
    <name type="common">Corynebacterium rathayi</name>
    <dbReference type="NCBI Taxonomy" id="33887"/>
    <lineage>
        <taxon>Bacteria</taxon>
        <taxon>Bacillati</taxon>
        <taxon>Actinomycetota</taxon>
        <taxon>Actinomycetes</taxon>
        <taxon>Micrococcales</taxon>
        <taxon>Microbacteriaceae</taxon>
        <taxon>Rathayibacter</taxon>
    </lineage>
</organism>
<protein>
    <submittedName>
        <fullName evidence="1">HD domain-containing protein</fullName>
    </submittedName>
</protein>
<evidence type="ECO:0000313" key="4">
    <source>
        <dbReference type="Proteomes" id="UP000239698"/>
    </source>
</evidence>
<dbReference type="AlphaFoldDB" id="A0ABD6W715"/>
<dbReference type="Pfam" id="PF13328">
    <property type="entry name" value="HD_4"/>
    <property type="match status" value="1"/>
</dbReference>
<comment type="caution">
    <text evidence="1">The sequence shown here is derived from an EMBL/GenBank/DDBJ whole genome shotgun (WGS) entry which is preliminary data.</text>
</comment>
<evidence type="ECO:0000313" key="1">
    <source>
        <dbReference type="EMBL" id="PPF11943.1"/>
    </source>
</evidence>
<dbReference type="EMBL" id="PSUL01000029">
    <property type="protein sequence ID" value="PPF11943.1"/>
    <property type="molecule type" value="Genomic_DNA"/>
</dbReference>
<dbReference type="PANTHER" id="PTHR46246:SF1">
    <property type="entry name" value="GUANOSINE-3',5'-BIS(DIPHOSPHATE) 3'-PYROPHOSPHOHYDROLASE MESH1"/>
    <property type="match status" value="1"/>
</dbReference>
<evidence type="ECO:0000313" key="2">
    <source>
        <dbReference type="EMBL" id="PPH74619.1"/>
    </source>
</evidence>
<gene>
    <name evidence="1" type="ORF">C5C04_11440</name>
    <name evidence="2" type="ORF">C5C40_12855</name>
</gene>
<sequence>MKDSELLALARATATAAHVGQVDKSGHPYITHPLRVSERVRRRFPDAPAGVVAAALLHDVVEDTEVTVAALLAAGFPSAVVDAVDAVTKRSGEPTEEYFGRVRANEWAVMVKTADIDDNTDPVRVAGLDDATRERLAAKYQRARALLHPLAA</sequence>
<reference evidence="3 4" key="1">
    <citation type="submission" date="2018-02" db="EMBL/GenBank/DDBJ databases">
        <title>Bacteriophage NCPPB3778 and a type I-E CRISPR drive the evolution of the US Biological Select Agent, Rathayibacter toxicus.</title>
        <authorList>
            <person name="Davis E.W.II."/>
            <person name="Tabima J.F."/>
            <person name="Weisberg A.J."/>
            <person name="Lopes L.D."/>
            <person name="Wiseman M.S."/>
            <person name="Wiseman M.S."/>
            <person name="Pupko T."/>
            <person name="Belcher M.S."/>
            <person name="Sechler A.J."/>
            <person name="Tancos M.A."/>
            <person name="Schroeder B.K."/>
            <person name="Murray T.D."/>
            <person name="Luster D.G."/>
            <person name="Schneider W.L."/>
            <person name="Rogers E."/>
            <person name="Andreote F.D."/>
            <person name="Grunwald N.J."/>
            <person name="Putnam M.L."/>
            <person name="Chang J.H."/>
        </authorList>
    </citation>
    <scope>NUCLEOTIDE SEQUENCE [LARGE SCALE GENOMIC DNA]</scope>
    <source>
        <strain evidence="2 4">AY1D6</strain>
        <strain evidence="1 3">AY1I9</strain>
    </source>
</reference>
<dbReference type="Proteomes" id="UP000237881">
    <property type="component" value="Unassembled WGS sequence"/>
</dbReference>
<dbReference type="EMBL" id="PSVT01000034">
    <property type="protein sequence ID" value="PPH74619.1"/>
    <property type="molecule type" value="Genomic_DNA"/>
</dbReference>
<dbReference type="SUPFAM" id="SSF109604">
    <property type="entry name" value="HD-domain/PDEase-like"/>
    <property type="match status" value="1"/>
</dbReference>
<dbReference type="RefSeq" id="WP_097167857.1">
    <property type="nucleotide sequence ID" value="NZ_PSUD01000036.1"/>
</dbReference>
<dbReference type="Gene3D" id="1.10.3210.10">
    <property type="entry name" value="Hypothetical protein af1432"/>
    <property type="match status" value="1"/>
</dbReference>
<keyword evidence="4" id="KW-1185">Reference proteome</keyword>
<accession>A0ABD6W715</accession>
<dbReference type="InterPro" id="IPR052194">
    <property type="entry name" value="MESH1"/>
</dbReference>